<dbReference type="Proteomes" id="UP001476798">
    <property type="component" value="Unassembled WGS sequence"/>
</dbReference>
<reference evidence="1 2" key="1">
    <citation type="submission" date="2021-06" db="EMBL/GenBank/DDBJ databases">
        <authorList>
            <person name="Palmer J.M."/>
        </authorList>
    </citation>
    <scope>NUCLEOTIDE SEQUENCE [LARGE SCALE GENOMIC DNA]</scope>
    <source>
        <strain evidence="1 2">GA_2019</strain>
        <tissue evidence="1">Muscle</tissue>
    </source>
</reference>
<proteinExistence type="predicted"/>
<accession>A0ABV0NHW1</accession>
<organism evidence="1 2">
    <name type="scientific">Goodea atripinnis</name>
    <dbReference type="NCBI Taxonomy" id="208336"/>
    <lineage>
        <taxon>Eukaryota</taxon>
        <taxon>Metazoa</taxon>
        <taxon>Chordata</taxon>
        <taxon>Craniata</taxon>
        <taxon>Vertebrata</taxon>
        <taxon>Euteleostomi</taxon>
        <taxon>Actinopterygii</taxon>
        <taxon>Neopterygii</taxon>
        <taxon>Teleostei</taxon>
        <taxon>Neoteleostei</taxon>
        <taxon>Acanthomorphata</taxon>
        <taxon>Ovalentaria</taxon>
        <taxon>Atherinomorphae</taxon>
        <taxon>Cyprinodontiformes</taxon>
        <taxon>Goodeidae</taxon>
        <taxon>Goodea</taxon>
    </lineage>
</organism>
<feature type="non-terminal residue" evidence="1">
    <location>
        <position position="1"/>
    </location>
</feature>
<evidence type="ECO:0000313" key="1">
    <source>
        <dbReference type="EMBL" id="MEQ2170974.1"/>
    </source>
</evidence>
<sequence>IPITQKEKAKNKWVSFWKRPNCVWTAIKPLKLECQTVYSRAGVFIALSLGESLKFGSICVHPKRVTTALLLDSI</sequence>
<name>A0ABV0NHW1_9TELE</name>
<keyword evidence="2" id="KW-1185">Reference proteome</keyword>
<comment type="caution">
    <text evidence="1">The sequence shown here is derived from an EMBL/GenBank/DDBJ whole genome shotgun (WGS) entry which is preliminary data.</text>
</comment>
<protein>
    <submittedName>
        <fullName evidence="1">Uncharacterized protein</fullName>
    </submittedName>
</protein>
<dbReference type="EMBL" id="JAHRIO010040258">
    <property type="protein sequence ID" value="MEQ2170974.1"/>
    <property type="molecule type" value="Genomic_DNA"/>
</dbReference>
<gene>
    <name evidence="1" type="ORF">GOODEAATRI_005958</name>
</gene>
<evidence type="ECO:0000313" key="2">
    <source>
        <dbReference type="Proteomes" id="UP001476798"/>
    </source>
</evidence>